<evidence type="ECO:0000259" key="1">
    <source>
        <dbReference type="Pfam" id="PF02721"/>
    </source>
</evidence>
<feature type="domain" description="Replication protein A 70 kDa DNA-binding subunit B/D first OB fold" evidence="1">
    <location>
        <begin position="10"/>
        <end position="106"/>
    </location>
</feature>
<dbReference type="PANTHER" id="PTHR47165">
    <property type="entry name" value="OS03G0429900 PROTEIN"/>
    <property type="match status" value="1"/>
</dbReference>
<comment type="caution">
    <text evidence="2">The sequence shown here is derived from an EMBL/GenBank/DDBJ whole genome shotgun (WGS) entry which is preliminary data.</text>
</comment>
<gene>
    <name evidence="2" type="ORF">LIER_26880</name>
</gene>
<dbReference type="EMBL" id="BAABME010008501">
    <property type="protein sequence ID" value="GAA0173221.1"/>
    <property type="molecule type" value="Genomic_DNA"/>
</dbReference>
<dbReference type="AlphaFoldDB" id="A0AAV3RD06"/>
<dbReference type="Gene3D" id="2.40.50.140">
    <property type="entry name" value="Nucleic acid-binding proteins"/>
    <property type="match status" value="2"/>
</dbReference>
<evidence type="ECO:0000313" key="3">
    <source>
        <dbReference type="Proteomes" id="UP001454036"/>
    </source>
</evidence>
<sequence>MEHNTMLIPQINIRTKNWTCRITIIEDISILTAATGLRIKRYVLADDEGIQVSATIFGSHIPILSQRLQLFTVHKITNAQVRFVETQYRIVDNQYQWVLQRDTLIRPIPDAVPNLSNFLNNLTPISVIFSNQRPKTNNFEIMGAVIAYEDPTNVVADGKLKKIQRFTFVDMEMILICITLWDEMTDSQGPLLMEASNSKAVVVAKRLGFSTYNGTSLVARNSTSFTINPPIEAALNFKSWVESRTDAELRSMLVDQSLSRSKQRVDE</sequence>
<dbReference type="InterPro" id="IPR003871">
    <property type="entry name" value="RFA1B/D_OB_1st"/>
</dbReference>
<dbReference type="SUPFAM" id="SSF50249">
    <property type="entry name" value="Nucleic acid-binding proteins"/>
    <property type="match status" value="2"/>
</dbReference>
<dbReference type="PANTHER" id="PTHR47165:SF4">
    <property type="entry name" value="OS03G0429900 PROTEIN"/>
    <property type="match status" value="1"/>
</dbReference>
<dbReference type="InterPro" id="IPR012340">
    <property type="entry name" value="NA-bd_OB-fold"/>
</dbReference>
<dbReference type="Pfam" id="PF02721">
    <property type="entry name" value="DUF223"/>
    <property type="match status" value="1"/>
</dbReference>
<accession>A0AAV3RD06</accession>
<dbReference type="Proteomes" id="UP001454036">
    <property type="component" value="Unassembled WGS sequence"/>
</dbReference>
<protein>
    <recommendedName>
        <fullName evidence="1">Replication protein A 70 kDa DNA-binding subunit B/D first OB fold domain-containing protein</fullName>
    </recommendedName>
</protein>
<name>A0AAV3RD06_LITER</name>
<reference evidence="2 3" key="1">
    <citation type="submission" date="2024-01" db="EMBL/GenBank/DDBJ databases">
        <title>The complete chloroplast genome sequence of Lithospermum erythrorhizon: insights into the phylogenetic relationship among Boraginaceae species and the maternal lineages of purple gromwells.</title>
        <authorList>
            <person name="Okada T."/>
            <person name="Watanabe K."/>
        </authorList>
    </citation>
    <scope>NUCLEOTIDE SEQUENCE [LARGE SCALE GENOMIC DNA]</scope>
</reference>
<proteinExistence type="predicted"/>
<organism evidence="2 3">
    <name type="scientific">Lithospermum erythrorhizon</name>
    <name type="common">Purple gromwell</name>
    <name type="synonym">Lithospermum officinale var. erythrorhizon</name>
    <dbReference type="NCBI Taxonomy" id="34254"/>
    <lineage>
        <taxon>Eukaryota</taxon>
        <taxon>Viridiplantae</taxon>
        <taxon>Streptophyta</taxon>
        <taxon>Embryophyta</taxon>
        <taxon>Tracheophyta</taxon>
        <taxon>Spermatophyta</taxon>
        <taxon>Magnoliopsida</taxon>
        <taxon>eudicotyledons</taxon>
        <taxon>Gunneridae</taxon>
        <taxon>Pentapetalae</taxon>
        <taxon>asterids</taxon>
        <taxon>lamiids</taxon>
        <taxon>Boraginales</taxon>
        <taxon>Boraginaceae</taxon>
        <taxon>Boraginoideae</taxon>
        <taxon>Lithospermeae</taxon>
        <taxon>Lithospermum</taxon>
    </lineage>
</organism>
<evidence type="ECO:0000313" key="2">
    <source>
        <dbReference type="EMBL" id="GAA0173221.1"/>
    </source>
</evidence>
<keyword evidence="3" id="KW-1185">Reference proteome</keyword>